<dbReference type="OrthoDB" id="2104158at2759"/>
<organism evidence="1 2">
    <name type="scientific">Clupea harengus</name>
    <name type="common">Atlantic herring</name>
    <dbReference type="NCBI Taxonomy" id="7950"/>
    <lineage>
        <taxon>Eukaryota</taxon>
        <taxon>Metazoa</taxon>
        <taxon>Chordata</taxon>
        <taxon>Craniata</taxon>
        <taxon>Vertebrata</taxon>
        <taxon>Euteleostomi</taxon>
        <taxon>Actinopterygii</taxon>
        <taxon>Neopterygii</taxon>
        <taxon>Teleostei</taxon>
        <taxon>Clupei</taxon>
        <taxon>Clupeiformes</taxon>
        <taxon>Clupeoidei</taxon>
        <taxon>Clupeidae</taxon>
        <taxon>Clupea</taxon>
    </lineage>
</organism>
<dbReference type="PANTHER" id="PTHR33487">
    <property type="entry name" value="CILIA- AND FLAGELLA-ASSOCIATED PROTEIN 54"/>
    <property type="match status" value="1"/>
</dbReference>
<dbReference type="RefSeq" id="XP_031438459.1">
    <property type="nucleotide sequence ID" value="XM_031582599.1"/>
</dbReference>
<dbReference type="Pfam" id="PF14858">
    <property type="entry name" value="CFAP54_N"/>
    <property type="match status" value="1"/>
</dbReference>
<dbReference type="GeneID" id="116224048"/>
<dbReference type="InterPro" id="IPR027912">
    <property type="entry name" value="CFAP54"/>
</dbReference>
<sequence>MEPLPASYYGKIDKKNPVISAFVGEIKEFKSCIKRVRDFPKFDQTTYVRGSKLLFGIWNKYKPRLPTYYYDQHVLHIADFLFSNKLYYLAQWQGYGRYLCEHGDVTIDSIKDVDHFKSTLFPQGLNTDQAKLTFQALQGQCQCMFYLERARGREPSLDSVQKLLSLLGFLRIMMQALLPQEKLCWLVYNVLTKRQVFVSIKL</sequence>
<dbReference type="KEGG" id="char:116224048"/>
<keyword evidence="1" id="KW-1185">Reference proteome</keyword>
<dbReference type="PANTHER" id="PTHR33487:SF1">
    <property type="entry name" value="CILIA- AND FLAGELLA-ASSOCIATED PROTEIN 54"/>
    <property type="match status" value="1"/>
</dbReference>
<dbReference type="GO" id="GO:0060271">
    <property type="term" value="P:cilium assembly"/>
    <property type="evidence" value="ECO:0007669"/>
    <property type="project" value="TreeGrafter"/>
</dbReference>
<dbReference type="AlphaFoldDB" id="A0A6P8GH18"/>
<gene>
    <name evidence="2" type="primary">LOC116224048</name>
</gene>
<name>A0A6P8GH18_CLUHA</name>
<dbReference type="Proteomes" id="UP000515152">
    <property type="component" value="Chromosome 16"/>
</dbReference>
<proteinExistence type="predicted"/>
<accession>A0A6P8GH18</accession>
<protein>
    <submittedName>
        <fullName evidence="2">Cilia- and flagella-associated protein 54-like</fullName>
    </submittedName>
</protein>
<evidence type="ECO:0000313" key="2">
    <source>
        <dbReference type="RefSeq" id="XP_031438459.1"/>
    </source>
</evidence>
<reference evidence="2" key="1">
    <citation type="submission" date="2025-08" db="UniProtKB">
        <authorList>
            <consortium name="RefSeq"/>
        </authorList>
    </citation>
    <scope>IDENTIFICATION</scope>
</reference>
<evidence type="ECO:0000313" key="1">
    <source>
        <dbReference type="Proteomes" id="UP000515152"/>
    </source>
</evidence>